<accession>A0ABD2CET9</accession>
<gene>
    <name evidence="2" type="ORF">V1477_009069</name>
</gene>
<reference evidence="2 3" key="1">
    <citation type="journal article" date="2024" name="Ann. Entomol. Soc. Am.">
        <title>Genomic analyses of the southern and eastern yellowjacket wasps (Hymenoptera: Vespidae) reveal evolutionary signatures of social life.</title>
        <authorList>
            <person name="Catto M.A."/>
            <person name="Caine P.B."/>
            <person name="Orr S.E."/>
            <person name="Hunt B.G."/>
            <person name="Goodisman M.A.D."/>
        </authorList>
    </citation>
    <scope>NUCLEOTIDE SEQUENCE [LARGE SCALE GENOMIC DNA]</scope>
    <source>
        <strain evidence="2">232</strain>
        <tissue evidence="2">Head and thorax</tissue>
    </source>
</reference>
<dbReference type="EMBL" id="JAYRBN010000056">
    <property type="protein sequence ID" value="KAL2743580.1"/>
    <property type="molecule type" value="Genomic_DNA"/>
</dbReference>
<name>A0ABD2CET9_VESMC</name>
<sequence>MKTRIARNVREDGTTANVDDDAASVDRSTEISRGISSDRFSLSSLRLARRGQVFRPSRGRIKETADGSTTGRRRRDDDDDDEEEEEEEENENDENDEDDEDDEDEDEDGAEAVLGISGERP</sequence>
<feature type="region of interest" description="Disordered" evidence="1">
    <location>
        <begin position="1"/>
        <end position="30"/>
    </location>
</feature>
<evidence type="ECO:0000313" key="2">
    <source>
        <dbReference type="EMBL" id="KAL2743580.1"/>
    </source>
</evidence>
<comment type="caution">
    <text evidence="2">The sequence shown here is derived from an EMBL/GenBank/DDBJ whole genome shotgun (WGS) entry which is preliminary data.</text>
</comment>
<protein>
    <submittedName>
        <fullName evidence="2">Uncharacterized protein</fullName>
    </submittedName>
</protein>
<keyword evidence="3" id="KW-1185">Reference proteome</keyword>
<evidence type="ECO:0000313" key="3">
    <source>
        <dbReference type="Proteomes" id="UP001607303"/>
    </source>
</evidence>
<proteinExistence type="predicted"/>
<dbReference type="Proteomes" id="UP001607303">
    <property type="component" value="Unassembled WGS sequence"/>
</dbReference>
<feature type="compositionally biased region" description="Acidic residues" evidence="1">
    <location>
        <begin position="77"/>
        <end position="110"/>
    </location>
</feature>
<dbReference type="AlphaFoldDB" id="A0ABD2CET9"/>
<feature type="region of interest" description="Disordered" evidence="1">
    <location>
        <begin position="53"/>
        <end position="121"/>
    </location>
</feature>
<evidence type="ECO:0000256" key="1">
    <source>
        <dbReference type="SAM" id="MobiDB-lite"/>
    </source>
</evidence>
<organism evidence="2 3">
    <name type="scientific">Vespula maculifrons</name>
    <name type="common">Eastern yellow jacket</name>
    <name type="synonym">Wasp</name>
    <dbReference type="NCBI Taxonomy" id="7453"/>
    <lineage>
        <taxon>Eukaryota</taxon>
        <taxon>Metazoa</taxon>
        <taxon>Ecdysozoa</taxon>
        <taxon>Arthropoda</taxon>
        <taxon>Hexapoda</taxon>
        <taxon>Insecta</taxon>
        <taxon>Pterygota</taxon>
        <taxon>Neoptera</taxon>
        <taxon>Endopterygota</taxon>
        <taxon>Hymenoptera</taxon>
        <taxon>Apocrita</taxon>
        <taxon>Aculeata</taxon>
        <taxon>Vespoidea</taxon>
        <taxon>Vespidae</taxon>
        <taxon>Vespinae</taxon>
        <taxon>Vespula</taxon>
    </lineage>
</organism>